<gene>
    <name evidence="4 6" type="primary">rfaH</name>
    <name evidence="6" type="ORF">MST27_17170</name>
</gene>
<evidence type="ECO:0000256" key="3">
    <source>
        <dbReference type="ARBA" id="ARBA00023163"/>
    </source>
</evidence>
<dbReference type="Gene3D" id="3.30.70.940">
    <property type="entry name" value="NusG, N-terminal domain"/>
    <property type="match status" value="1"/>
</dbReference>
<organism evidence="6 7">
    <name type="scientific">Stutzerimonas marianensis</name>
    <dbReference type="NCBI Taxonomy" id="2929513"/>
    <lineage>
        <taxon>Bacteria</taxon>
        <taxon>Pseudomonadati</taxon>
        <taxon>Pseudomonadota</taxon>
        <taxon>Gammaproteobacteria</taxon>
        <taxon>Pseudomonadales</taxon>
        <taxon>Pseudomonadaceae</taxon>
        <taxon>Stutzerimonas</taxon>
    </lineage>
</organism>
<comment type="similarity">
    <text evidence="4">Belongs to the RfaH family.</text>
</comment>
<dbReference type="GO" id="GO:0003677">
    <property type="term" value="F:DNA binding"/>
    <property type="evidence" value="ECO:0007669"/>
    <property type="project" value="UniProtKB-UniRule"/>
</dbReference>
<dbReference type="InterPro" id="IPR043425">
    <property type="entry name" value="NusG-like"/>
</dbReference>
<reference evidence="6" key="1">
    <citation type="submission" date="2022-03" db="EMBL/GenBank/DDBJ databases">
        <title>Pseudomonas marianensis sp. nov., a marine bacterium isolated from deep-sea sediments of the Mariana Trench.</title>
        <authorList>
            <person name="Wei Y."/>
        </authorList>
    </citation>
    <scope>NUCLEOTIDE SEQUENCE</scope>
    <source>
        <strain evidence="6">PS1</strain>
    </source>
</reference>
<dbReference type="NCBIfam" id="NF006534">
    <property type="entry name" value="PRK09014.1"/>
    <property type="match status" value="1"/>
</dbReference>
<dbReference type="InterPro" id="IPR036735">
    <property type="entry name" value="NGN_dom_sf"/>
</dbReference>
<feature type="domain" description="NusG-like N-terminal" evidence="5">
    <location>
        <begin position="9"/>
        <end position="107"/>
    </location>
</feature>
<dbReference type="GO" id="GO:0005829">
    <property type="term" value="C:cytosol"/>
    <property type="evidence" value="ECO:0007669"/>
    <property type="project" value="TreeGrafter"/>
</dbReference>
<evidence type="ECO:0000313" key="7">
    <source>
        <dbReference type="Proteomes" id="UP001139682"/>
    </source>
</evidence>
<dbReference type="GO" id="GO:0001073">
    <property type="term" value="F:transcription antitermination factor activity, DNA binding"/>
    <property type="evidence" value="ECO:0007669"/>
    <property type="project" value="UniProtKB-UniRule"/>
</dbReference>
<dbReference type="PANTHER" id="PTHR30265:SF7">
    <property type="entry name" value="TRANSCRIPTION ANTITERMINATION PROTEIN RFAH"/>
    <property type="match status" value="1"/>
</dbReference>
<dbReference type="AlphaFoldDB" id="A0A9X1W4W9"/>
<name>A0A9X1W4W9_9GAMM</name>
<keyword evidence="1 4" id="KW-0889">Transcription antitermination</keyword>
<comment type="subunit">
    <text evidence="4">Interacts with both the nontemplate DNA and the RNA polymerase (RNAP).</text>
</comment>
<dbReference type="InterPro" id="IPR006645">
    <property type="entry name" value="NGN-like_dom"/>
</dbReference>
<protein>
    <recommendedName>
        <fullName evidence="4">Transcription antitermination protein RfaH</fullName>
    </recommendedName>
</protein>
<proteinExistence type="inferred from homology"/>
<evidence type="ECO:0000313" key="6">
    <source>
        <dbReference type="EMBL" id="MCJ0975106.1"/>
    </source>
</evidence>
<dbReference type="SUPFAM" id="SSF50104">
    <property type="entry name" value="Translation proteins SH3-like domain"/>
    <property type="match status" value="1"/>
</dbReference>
<dbReference type="CDD" id="cd09892">
    <property type="entry name" value="NGN_SP_RfaH"/>
    <property type="match status" value="1"/>
</dbReference>
<sequence length="178" mass="20308">MDRHTERPDGSWYLLQCKPRQDSRALEHLRRQGFDCFAPTFRAQSLRAGRLREVEQSLFPGYLFIRMGEVDNWLPLRSTRGVNRVVAFCGQPCRVQERIVEQLKARCAAAEQPPLLSPGDQVQVRVGAYADLDAIFLSMDGEERVMLLLNILNREQQVQVSLANVQPVLRKQAAASLF</sequence>
<evidence type="ECO:0000259" key="5">
    <source>
        <dbReference type="SMART" id="SM00738"/>
    </source>
</evidence>
<dbReference type="NCBIfam" id="TIGR01955">
    <property type="entry name" value="RfaH"/>
    <property type="match status" value="1"/>
</dbReference>
<accession>A0A9X1W4W9</accession>
<dbReference type="Pfam" id="PF02357">
    <property type="entry name" value="NusG"/>
    <property type="match status" value="1"/>
</dbReference>
<dbReference type="InterPro" id="IPR008991">
    <property type="entry name" value="Translation_prot_SH3-like_sf"/>
</dbReference>
<evidence type="ECO:0000256" key="2">
    <source>
        <dbReference type="ARBA" id="ARBA00023015"/>
    </source>
</evidence>
<dbReference type="EMBL" id="JALGRD010000009">
    <property type="protein sequence ID" value="MCJ0975106.1"/>
    <property type="molecule type" value="Genomic_DNA"/>
</dbReference>
<keyword evidence="2 4" id="KW-0805">Transcription regulation</keyword>
<dbReference type="RefSeq" id="WP_243607153.1">
    <property type="nucleotide sequence ID" value="NZ_JALGRD010000009.1"/>
</dbReference>
<comment type="function">
    <text evidence="4">Enhances distal genes transcription elongation in a specialized subset of operons that encode extracytoplasmic components.</text>
</comment>
<dbReference type="InterPro" id="IPR010215">
    <property type="entry name" value="Transcription_antiterm_RfaH"/>
</dbReference>
<dbReference type="SUPFAM" id="SSF82679">
    <property type="entry name" value="N-utilization substance G protein NusG, N-terminal domain"/>
    <property type="match status" value="1"/>
</dbReference>
<keyword evidence="4" id="KW-0238">DNA-binding</keyword>
<evidence type="ECO:0000256" key="4">
    <source>
        <dbReference type="HAMAP-Rule" id="MF_00951"/>
    </source>
</evidence>
<dbReference type="GO" id="GO:0006354">
    <property type="term" value="P:DNA-templated transcription elongation"/>
    <property type="evidence" value="ECO:0007669"/>
    <property type="project" value="InterPro"/>
</dbReference>
<dbReference type="Proteomes" id="UP001139682">
    <property type="component" value="Unassembled WGS sequence"/>
</dbReference>
<comment type="caution">
    <text evidence="6">The sequence shown here is derived from an EMBL/GenBank/DDBJ whole genome shotgun (WGS) entry which is preliminary data.</text>
</comment>
<dbReference type="SMART" id="SM00738">
    <property type="entry name" value="NGN"/>
    <property type="match status" value="1"/>
</dbReference>
<keyword evidence="7" id="KW-1185">Reference proteome</keyword>
<evidence type="ECO:0000256" key="1">
    <source>
        <dbReference type="ARBA" id="ARBA00022814"/>
    </source>
</evidence>
<keyword evidence="3 4" id="KW-0804">Transcription</keyword>
<dbReference type="HAMAP" id="MF_00951">
    <property type="entry name" value="RfaH"/>
    <property type="match status" value="1"/>
</dbReference>
<dbReference type="PANTHER" id="PTHR30265">
    <property type="entry name" value="RHO-INTERACTING TRANSCRIPTION TERMINATION FACTOR NUSG"/>
    <property type="match status" value="1"/>
</dbReference>